<organism evidence="1 2">
    <name type="scientific">Oleiharenicola lentus</name>
    <dbReference type="NCBI Taxonomy" id="2508720"/>
    <lineage>
        <taxon>Bacteria</taxon>
        <taxon>Pseudomonadati</taxon>
        <taxon>Verrucomicrobiota</taxon>
        <taxon>Opitutia</taxon>
        <taxon>Opitutales</taxon>
        <taxon>Opitutaceae</taxon>
        <taxon>Oleiharenicola</taxon>
    </lineage>
</organism>
<dbReference type="Pfam" id="PF14100">
    <property type="entry name" value="DUF6807"/>
    <property type="match status" value="1"/>
</dbReference>
<proteinExistence type="predicted"/>
<dbReference type="OrthoDB" id="242375at2"/>
<comment type="caution">
    <text evidence="1">The sequence shown here is derived from an EMBL/GenBank/DDBJ whole genome shotgun (WGS) entry which is preliminary data.</text>
</comment>
<dbReference type="EMBL" id="SDHX01000001">
    <property type="protein sequence ID" value="RXK56231.1"/>
    <property type="molecule type" value="Genomic_DNA"/>
</dbReference>
<evidence type="ECO:0000313" key="1">
    <source>
        <dbReference type="EMBL" id="RXK56231.1"/>
    </source>
</evidence>
<dbReference type="RefSeq" id="WP_129047597.1">
    <property type="nucleotide sequence ID" value="NZ_SDHX01000001.1"/>
</dbReference>
<dbReference type="InterPro" id="IPR029475">
    <property type="entry name" value="DUF6807"/>
</dbReference>
<protein>
    <recommendedName>
        <fullName evidence="3">Oxidoreductase</fullName>
    </recommendedName>
</protein>
<sequence length="285" mass="32071">MSAELELHRMEDRAVEIHRAGGGLLLRYVYRPDTAPDESPRPFAHPVNTLAGELLTNFRPNDHRWHHGLNFTINCLAGHNFWGGGTYRKADGYQMRGDHGSQRHVAWTEQNATRLAHTLDWCVNASGERLLAEQRALAFAIISPKAWTLRWTATLRNVTARPLSLGQYHSREGLAGSHYTGLQFRGARDLLDDHLDDTINVFAEGGLVGEKAVHGAAARWMEWRGQKDTSLRRVAVRFENHSGALHWFVRRNNPLAALPFQYAQDLLLESGAALTLDHTLTFTDA</sequence>
<dbReference type="Proteomes" id="UP000290218">
    <property type="component" value="Unassembled WGS sequence"/>
</dbReference>
<gene>
    <name evidence="1" type="ORF">ESB00_10260</name>
</gene>
<evidence type="ECO:0000313" key="2">
    <source>
        <dbReference type="Proteomes" id="UP000290218"/>
    </source>
</evidence>
<reference evidence="1 2" key="1">
    <citation type="submission" date="2019-01" db="EMBL/GenBank/DDBJ databases">
        <title>Lacunisphaera sp. strain TWA-58.</title>
        <authorList>
            <person name="Chen W.-M."/>
        </authorList>
    </citation>
    <scope>NUCLEOTIDE SEQUENCE [LARGE SCALE GENOMIC DNA]</scope>
    <source>
        <strain evidence="1 2">TWA-58</strain>
    </source>
</reference>
<evidence type="ECO:0008006" key="3">
    <source>
        <dbReference type="Google" id="ProtNLM"/>
    </source>
</evidence>
<name>A0A4Q1CBE0_9BACT</name>
<keyword evidence="2" id="KW-1185">Reference proteome</keyword>
<accession>A0A4Q1CBE0</accession>
<dbReference type="AlphaFoldDB" id="A0A4Q1CBE0"/>